<dbReference type="InterPro" id="IPR014722">
    <property type="entry name" value="Rib_uL2_dom2"/>
</dbReference>
<feature type="domain" description="KOW" evidence="7">
    <location>
        <begin position="37"/>
        <end position="64"/>
    </location>
</feature>
<organism evidence="8 9">
    <name type="scientific">Stylophora pistillata</name>
    <name type="common">Smooth cauliflower coral</name>
    <dbReference type="NCBI Taxonomy" id="50429"/>
    <lineage>
        <taxon>Eukaryota</taxon>
        <taxon>Metazoa</taxon>
        <taxon>Cnidaria</taxon>
        <taxon>Anthozoa</taxon>
        <taxon>Hexacorallia</taxon>
        <taxon>Scleractinia</taxon>
        <taxon>Astrocoeniina</taxon>
        <taxon>Pocilloporidae</taxon>
        <taxon>Stylophora</taxon>
    </lineage>
</organism>
<keyword evidence="2 6" id="KW-0689">Ribosomal protein</keyword>
<accession>A0A2B4RHK8</accession>
<evidence type="ECO:0000256" key="4">
    <source>
        <dbReference type="ARBA" id="ARBA00035283"/>
    </source>
</evidence>
<dbReference type="InterPro" id="IPR003256">
    <property type="entry name" value="Ribosomal_uL24"/>
</dbReference>
<dbReference type="GO" id="GO:0005840">
    <property type="term" value="C:ribosome"/>
    <property type="evidence" value="ECO:0007669"/>
    <property type="project" value="UniProtKB-KW"/>
</dbReference>
<dbReference type="SMART" id="SM00739">
    <property type="entry name" value="KOW"/>
    <property type="match status" value="1"/>
</dbReference>
<dbReference type="EMBL" id="LSMT01000529">
    <property type="protein sequence ID" value="PFX16656.1"/>
    <property type="molecule type" value="Genomic_DNA"/>
</dbReference>
<dbReference type="AlphaFoldDB" id="A0A2B4RHK8"/>
<evidence type="ECO:0000259" key="7">
    <source>
        <dbReference type="SMART" id="SM00739"/>
    </source>
</evidence>
<dbReference type="PANTHER" id="PTHR12903">
    <property type="entry name" value="MITOCHONDRIAL RIBOSOMAL PROTEIN L24"/>
    <property type="match status" value="1"/>
</dbReference>
<dbReference type="PROSITE" id="PS01108">
    <property type="entry name" value="RIBOSOMAL_L24"/>
    <property type="match status" value="1"/>
</dbReference>
<dbReference type="GO" id="GO:1990904">
    <property type="term" value="C:ribonucleoprotein complex"/>
    <property type="evidence" value="ECO:0007669"/>
    <property type="project" value="UniProtKB-KW"/>
</dbReference>
<evidence type="ECO:0000313" key="8">
    <source>
        <dbReference type="EMBL" id="PFX16656.1"/>
    </source>
</evidence>
<protein>
    <recommendedName>
        <fullName evidence="4">Large ribosomal subunit protein uL24m</fullName>
    </recommendedName>
    <alternativeName>
        <fullName evidence="5">39S ribosomal protein L24, mitochondrial</fullName>
    </alternativeName>
</protein>
<evidence type="ECO:0000256" key="6">
    <source>
        <dbReference type="RuleBase" id="RU003477"/>
    </source>
</evidence>
<dbReference type="HAMAP" id="MF_01326_B">
    <property type="entry name" value="Ribosomal_uL24_B"/>
    <property type="match status" value="1"/>
</dbReference>
<dbReference type="Gene3D" id="2.30.30.30">
    <property type="match status" value="1"/>
</dbReference>
<evidence type="ECO:0000313" key="9">
    <source>
        <dbReference type="Proteomes" id="UP000225706"/>
    </source>
</evidence>
<comment type="similarity">
    <text evidence="1 6">Belongs to the universal ribosomal protein uL24 family.</text>
</comment>
<evidence type="ECO:0000256" key="2">
    <source>
        <dbReference type="ARBA" id="ARBA00022980"/>
    </source>
</evidence>
<keyword evidence="9" id="KW-1185">Reference proteome</keyword>
<evidence type="ECO:0000256" key="5">
    <source>
        <dbReference type="ARBA" id="ARBA00035357"/>
    </source>
</evidence>
<dbReference type="InterPro" id="IPR008991">
    <property type="entry name" value="Translation_prot_SH3-like_sf"/>
</dbReference>
<reference evidence="9" key="1">
    <citation type="journal article" date="2017" name="bioRxiv">
        <title>Comparative analysis of the genomes of Stylophora pistillata and Acropora digitifera provides evidence for extensive differences between species of corals.</title>
        <authorList>
            <person name="Voolstra C.R."/>
            <person name="Li Y."/>
            <person name="Liew Y.J."/>
            <person name="Baumgarten S."/>
            <person name="Zoccola D."/>
            <person name="Flot J.-F."/>
            <person name="Tambutte S."/>
            <person name="Allemand D."/>
            <person name="Aranda M."/>
        </authorList>
    </citation>
    <scope>NUCLEOTIDE SEQUENCE [LARGE SCALE GENOMIC DNA]</scope>
</reference>
<dbReference type="GO" id="GO:0003735">
    <property type="term" value="F:structural constituent of ribosome"/>
    <property type="evidence" value="ECO:0007669"/>
    <property type="project" value="InterPro"/>
</dbReference>
<evidence type="ECO:0000256" key="1">
    <source>
        <dbReference type="ARBA" id="ARBA00010618"/>
    </source>
</evidence>
<keyword evidence="3 6" id="KW-0687">Ribonucleoprotein</keyword>
<dbReference type="Pfam" id="PF17136">
    <property type="entry name" value="ribosomal_L24"/>
    <property type="match status" value="1"/>
</dbReference>
<dbReference type="GO" id="GO:0003723">
    <property type="term" value="F:RNA binding"/>
    <property type="evidence" value="ECO:0007669"/>
    <property type="project" value="InterPro"/>
</dbReference>
<comment type="caution">
    <text evidence="8">The sequence shown here is derived from an EMBL/GenBank/DDBJ whole genome shotgun (WGS) entry which is preliminary data.</text>
</comment>
<dbReference type="InterPro" id="IPR005825">
    <property type="entry name" value="Ribosomal_uL24_CS"/>
</dbReference>
<dbReference type="NCBIfam" id="TIGR01079">
    <property type="entry name" value="rplX_bact"/>
    <property type="match status" value="1"/>
</dbReference>
<dbReference type="Pfam" id="PF00467">
    <property type="entry name" value="KOW"/>
    <property type="match status" value="1"/>
</dbReference>
<sequence length="211" mass="23851">MPSIPWNPFGFSPKPLRFPRIRVGNKRQPIVPLKEWKVVRGDTVMILAGKDRGKIGKINEVVRSKNWVFVEGLNTHKRYIAPQKGFDGGLINSEAPLRVSEVSLVDPSDGKPTDITYRFTEKGEKVRVSDRTGRIIPKPPWERRDVKNRSAIKVSLHWGQCERPSVVRECQYGDRELTASGLAQLVERQTVVFEVEGSSPSQTNTHGLKNN</sequence>
<proteinExistence type="inferred from homology"/>
<dbReference type="STRING" id="50429.A0A2B4RHK8"/>
<dbReference type="CDD" id="cd06089">
    <property type="entry name" value="KOW_RPL26"/>
    <property type="match status" value="1"/>
</dbReference>
<dbReference type="GO" id="GO:0006412">
    <property type="term" value="P:translation"/>
    <property type="evidence" value="ECO:0007669"/>
    <property type="project" value="InterPro"/>
</dbReference>
<name>A0A2B4RHK8_STYPI</name>
<dbReference type="InterPro" id="IPR005824">
    <property type="entry name" value="KOW"/>
</dbReference>
<dbReference type="SUPFAM" id="SSF50104">
    <property type="entry name" value="Translation proteins SH3-like domain"/>
    <property type="match status" value="1"/>
</dbReference>
<dbReference type="Proteomes" id="UP000225706">
    <property type="component" value="Unassembled WGS sequence"/>
</dbReference>
<gene>
    <name evidence="8" type="primary">mrpl24</name>
    <name evidence="8" type="ORF">AWC38_SpisGene19069</name>
</gene>
<evidence type="ECO:0000256" key="3">
    <source>
        <dbReference type="ARBA" id="ARBA00023274"/>
    </source>
</evidence>
<dbReference type="InterPro" id="IPR041988">
    <property type="entry name" value="Ribosomal_uL24_KOW"/>
</dbReference>
<dbReference type="InterPro" id="IPR057264">
    <property type="entry name" value="Ribosomal_uL24_C"/>
</dbReference>
<dbReference type="OrthoDB" id="359154at2759"/>